<reference evidence="4" key="1">
    <citation type="journal article" date="2019" name="Int. J. Syst. Evol. Microbiol.">
        <title>The Global Catalogue of Microorganisms (GCM) 10K type strain sequencing project: providing services to taxonomists for standard genome sequencing and annotation.</title>
        <authorList>
            <consortium name="The Broad Institute Genomics Platform"/>
            <consortium name="The Broad Institute Genome Sequencing Center for Infectious Disease"/>
            <person name="Wu L."/>
            <person name="Ma J."/>
        </authorList>
    </citation>
    <scope>NUCLEOTIDE SEQUENCE [LARGE SCALE GENOMIC DNA]</scope>
    <source>
        <strain evidence="4">CGMCC 1.15959</strain>
    </source>
</reference>
<sequence length="118" mass="12569">MDLEGKTILVLEDEPIIAMALEDHLDIAGAIPVVAATLAQAHEALAEQPLDAAILDVNVHGEKSFPVAESLNSKGIPFVFASGYGDNLHEAAFAKVPTVTKPYNLEAIRQAFSRFSQG</sequence>
<dbReference type="InterPro" id="IPR001789">
    <property type="entry name" value="Sig_transdc_resp-reg_receiver"/>
</dbReference>
<protein>
    <submittedName>
        <fullName evidence="3">Response regulator</fullName>
    </submittedName>
</protein>
<dbReference type="Proteomes" id="UP000619041">
    <property type="component" value="Unassembled WGS sequence"/>
</dbReference>
<feature type="domain" description="Response regulatory" evidence="2">
    <location>
        <begin position="7"/>
        <end position="116"/>
    </location>
</feature>
<dbReference type="EMBL" id="BMKL01000001">
    <property type="protein sequence ID" value="GGD92279.1"/>
    <property type="molecule type" value="Genomic_DNA"/>
</dbReference>
<evidence type="ECO:0000259" key="2">
    <source>
        <dbReference type="PROSITE" id="PS50110"/>
    </source>
</evidence>
<dbReference type="InterPro" id="IPR011006">
    <property type="entry name" value="CheY-like_superfamily"/>
</dbReference>
<dbReference type="RefSeq" id="WP_188644128.1">
    <property type="nucleotide sequence ID" value="NZ_BMKL01000001.1"/>
</dbReference>
<comment type="caution">
    <text evidence="3">The sequence shown here is derived from an EMBL/GenBank/DDBJ whole genome shotgun (WGS) entry which is preliminary data.</text>
</comment>
<proteinExistence type="predicted"/>
<accession>A0ABQ1S3J5</accession>
<gene>
    <name evidence="3" type="ORF">GCM10011515_09980</name>
</gene>
<keyword evidence="1" id="KW-0597">Phosphoprotein</keyword>
<evidence type="ECO:0000313" key="3">
    <source>
        <dbReference type="EMBL" id="GGD92279.1"/>
    </source>
</evidence>
<evidence type="ECO:0000256" key="1">
    <source>
        <dbReference type="PROSITE-ProRule" id="PRU00169"/>
    </source>
</evidence>
<evidence type="ECO:0000313" key="4">
    <source>
        <dbReference type="Proteomes" id="UP000619041"/>
    </source>
</evidence>
<keyword evidence="4" id="KW-1185">Reference proteome</keyword>
<dbReference type="Gene3D" id="3.40.50.2300">
    <property type="match status" value="1"/>
</dbReference>
<feature type="modified residue" description="4-aspartylphosphate" evidence="1">
    <location>
        <position position="56"/>
    </location>
</feature>
<name>A0ABQ1S3J5_9SPHN</name>
<dbReference type="SMART" id="SM00448">
    <property type="entry name" value="REC"/>
    <property type="match status" value="1"/>
</dbReference>
<dbReference type="PROSITE" id="PS50110">
    <property type="entry name" value="RESPONSE_REGULATORY"/>
    <property type="match status" value="1"/>
</dbReference>
<dbReference type="SUPFAM" id="SSF52172">
    <property type="entry name" value="CheY-like"/>
    <property type="match status" value="1"/>
</dbReference>
<organism evidence="3 4">
    <name type="scientific">Tsuneonella deserti</name>
    <dbReference type="NCBI Taxonomy" id="2035528"/>
    <lineage>
        <taxon>Bacteria</taxon>
        <taxon>Pseudomonadati</taxon>
        <taxon>Pseudomonadota</taxon>
        <taxon>Alphaproteobacteria</taxon>
        <taxon>Sphingomonadales</taxon>
        <taxon>Erythrobacteraceae</taxon>
        <taxon>Tsuneonella</taxon>
    </lineage>
</organism>